<feature type="transmembrane region" description="Helical" evidence="1">
    <location>
        <begin position="303"/>
        <end position="331"/>
    </location>
</feature>
<sequence>MIAPDNRLSRATAYEYVSCCLALLAMLMILKVHLLPALIAGLLVYELVHVLAPFFARHLSSARARGLAVGLVVLLVLGAVSGAVLGLIAFMNSEGGSFAALLAKMAEIIETSRSTLPAWLADLLPRDGNAMREAASQWLREHSAELQMIGKETGHILAHVLIGMVIGGMVSLREANHDETTGPLALALADRISRLGDAFRRIVFAQVRISALNTLFSALYLAVLLPLFGIHLPLTKTMIVVTFIAGLLPVVGNLVSNTVIFVVSLAHSPMVAISSLTFLILIHKLEYFLNARIVGAQIRAKAWELLTAMLFMESTFGLAGLVAAPICYAWLKDELASRQLI</sequence>
<feature type="transmembrane region" description="Helical" evidence="1">
    <location>
        <begin position="237"/>
        <end position="255"/>
    </location>
</feature>
<comment type="caution">
    <text evidence="2">The sequence shown here is derived from an EMBL/GenBank/DDBJ whole genome shotgun (WGS) entry which is preliminary data.</text>
</comment>
<dbReference type="EMBL" id="JADJMH010000006">
    <property type="protein sequence ID" value="MBK7674944.1"/>
    <property type="molecule type" value="Genomic_DNA"/>
</dbReference>
<protein>
    <recommendedName>
        <fullName evidence="4">AI-2E family transporter</fullName>
    </recommendedName>
</protein>
<feature type="transmembrane region" description="Helical" evidence="1">
    <location>
        <begin position="261"/>
        <end position="282"/>
    </location>
</feature>
<evidence type="ECO:0000313" key="3">
    <source>
        <dbReference type="Proteomes" id="UP000697998"/>
    </source>
</evidence>
<proteinExistence type="predicted"/>
<evidence type="ECO:0000256" key="1">
    <source>
        <dbReference type="SAM" id="Phobius"/>
    </source>
</evidence>
<feature type="transmembrane region" description="Helical" evidence="1">
    <location>
        <begin position="12"/>
        <end position="30"/>
    </location>
</feature>
<keyword evidence="1" id="KW-0812">Transmembrane</keyword>
<organism evidence="2 3">
    <name type="scientific">Candidatus Accumulibacter proximus</name>
    <dbReference type="NCBI Taxonomy" id="2954385"/>
    <lineage>
        <taxon>Bacteria</taxon>
        <taxon>Pseudomonadati</taxon>
        <taxon>Pseudomonadota</taxon>
        <taxon>Betaproteobacteria</taxon>
        <taxon>Candidatus Accumulibacter</taxon>
    </lineage>
</organism>
<feature type="transmembrane region" description="Helical" evidence="1">
    <location>
        <begin position="67"/>
        <end position="91"/>
    </location>
</feature>
<gene>
    <name evidence="2" type="ORF">IPJ27_09365</name>
</gene>
<keyword evidence="1" id="KW-1133">Transmembrane helix</keyword>
<feature type="transmembrane region" description="Helical" evidence="1">
    <location>
        <begin position="36"/>
        <end position="55"/>
    </location>
</feature>
<name>A0A935PYR4_9PROT</name>
<keyword evidence="1" id="KW-0472">Membrane</keyword>
<evidence type="ECO:0008006" key="4">
    <source>
        <dbReference type="Google" id="ProtNLM"/>
    </source>
</evidence>
<accession>A0A935PYR4</accession>
<evidence type="ECO:0000313" key="2">
    <source>
        <dbReference type="EMBL" id="MBK7674944.1"/>
    </source>
</evidence>
<reference evidence="2 3" key="1">
    <citation type="submission" date="2020-10" db="EMBL/GenBank/DDBJ databases">
        <title>Connecting structure to function with the recovery of over 1000 high-quality activated sludge metagenome-assembled genomes encoding full-length rRNA genes using long-read sequencing.</title>
        <authorList>
            <person name="Singleton C.M."/>
            <person name="Petriglieri F."/>
            <person name="Kristensen J.M."/>
            <person name="Kirkegaard R.H."/>
            <person name="Michaelsen T.Y."/>
            <person name="Andersen M.H."/>
            <person name="Karst S.M."/>
            <person name="Dueholm M.S."/>
            <person name="Nielsen P.H."/>
            <person name="Albertsen M."/>
        </authorList>
    </citation>
    <scope>NUCLEOTIDE SEQUENCE [LARGE SCALE GENOMIC DNA]</scope>
    <source>
        <strain evidence="2">EsbW_18-Q3-R4-48_BATAC.285</strain>
    </source>
</reference>
<dbReference type="Proteomes" id="UP000697998">
    <property type="component" value="Unassembled WGS sequence"/>
</dbReference>
<feature type="transmembrane region" description="Helical" evidence="1">
    <location>
        <begin position="209"/>
        <end position="230"/>
    </location>
</feature>
<dbReference type="AlphaFoldDB" id="A0A935PYR4"/>